<protein>
    <submittedName>
        <fullName evidence="9">ABC transporter permease</fullName>
    </submittedName>
</protein>
<evidence type="ECO:0000256" key="6">
    <source>
        <dbReference type="ARBA" id="ARBA00023136"/>
    </source>
</evidence>
<feature type="transmembrane region" description="Helical" evidence="7">
    <location>
        <begin position="464"/>
        <end position="490"/>
    </location>
</feature>
<feature type="domain" description="ABC transmembrane type-1" evidence="8">
    <location>
        <begin position="269"/>
        <end position="483"/>
    </location>
</feature>
<evidence type="ECO:0000256" key="3">
    <source>
        <dbReference type="ARBA" id="ARBA00022475"/>
    </source>
</evidence>
<evidence type="ECO:0000256" key="1">
    <source>
        <dbReference type="ARBA" id="ARBA00004651"/>
    </source>
</evidence>
<dbReference type="OrthoDB" id="9778910at2"/>
<evidence type="ECO:0000256" key="2">
    <source>
        <dbReference type="ARBA" id="ARBA00022448"/>
    </source>
</evidence>
<evidence type="ECO:0000313" key="10">
    <source>
        <dbReference type="Proteomes" id="UP000321412"/>
    </source>
</evidence>
<dbReference type="AlphaFoldDB" id="A0A5C6XHN7"/>
<dbReference type="RefSeq" id="WP_146979811.1">
    <property type="nucleotide sequence ID" value="NZ_VOSM01000001.1"/>
</dbReference>
<evidence type="ECO:0000259" key="8">
    <source>
        <dbReference type="PROSITE" id="PS50928"/>
    </source>
</evidence>
<evidence type="ECO:0000256" key="7">
    <source>
        <dbReference type="RuleBase" id="RU363032"/>
    </source>
</evidence>
<proteinExistence type="inferred from homology"/>
<comment type="similarity">
    <text evidence="7">Belongs to the binding-protein-dependent transport system permease family.</text>
</comment>
<comment type="caution">
    <text evidence="9">The sequence shown here is derived from an EMBL/GenBank/DDBJ whole genome shotgun (WGS) entry which is preliminary data.</text>
</comment>
<keyword evidence="5 7" id="KW-1133">Transmembrane helix</keyword>
<dbReference type="Pfam" id="PF00528">
    <property type="entry name" value="BPD_transp_1"/>
    <property type="match status" value="1"/>
</dbReference>
<evidence type="ECO:0000256" key="4">
    <source>
        <dbReference type="ARBA" id="ARBA00022692"/>
    </source>
</evidence>
<dbReference type="InterPro" id="IPR000515">
    <property type="entry name" value="MetI-like"/>
</dbReference>
<keyword evidence="3" id="KW-1003">Cell membrane</keyword>
<dbReference type="PANTHER" id="PTHR30465">
    <property type="entry name" value="INNER MEMBRANE ABC TRANSPORTER"/>
    <property type="match status" value="1"/>
</dbReference>
<keyword evidence="4 7" id="KW-0812">Transmembrane</keyword>
<dbReference type="InterPro" id="IPR035906">
    <property type="entry name" value="MetI-like_sf"/>
</dbReference>
<sequence>MFTYILKRVLLMIPTFTIISLIIFLVLNLAPGDPAAAANPDGTETVSQDARESYRIFKEQFNLDKPILLNTRYNLTIAEVEEQLRVVADFQRPVCPEGAPADASCTPANERPMSADIIAAQEHVENLGNYAVPHLIALAQNHERLDIRRLAVQRLAINAQRPQVDRFNPEPTAELRETNRKIASENNQLRSWTIPQDVTEEDVATILEEKWLPWFEENQERFEYSAADKVGIFFMDTRFAKYWENLLKLDFGVSTVDRRPVFDTVMQKLPYTMTLSFFSILIAYLISVPLGIWSAYNQNTKRDQVVTIALFVLYSLPSFFTAVLLIQFFAVGRPFSWFPAGGFIGDGSENMEVLEQMGSIAWHILLPLICLTYGSLAALSRYARTGLLDVIRADYIRTARAKGLAESMVVLKHAVRNGMIPILTLLGTLLPTLVSGSIVIEFIFNIPGIGLYLYESIYMYDYNAIMACLLMSTVLTLIGLLLSDISYALVDPRITFD</sequence>
<name>A0A5C6XHN7_9DELT</name>
<feature type="transmembrane region" description="Helical" evidence="7">
    <location>
        <begin position="422"/>
        <end position="444"/>
    </location>
</feature>
<dbReference type="GO" id="GO:0005886">
    <property type="term" value="C:plasma membrane"/>
    <property type="evidence" value="ECO:0007669"/>
    <property type="project" value="UniProtKB-SubCell"/>
</dbReference>
<organism evidence="9 10">
    <name type="scientific">Lujinxingia vulgaris</name>
    <dbReference type="NCBI Taxonomy" id="2600176"/>
    <lineage>
        <taxon>Bacteria</taxon>
        <taxon>Deltaproteobacteria</taxon>
        <taxon>Bradymonadales</taxon>
        <taxon>Lujinxingiaceae</taxon>
        <taxon>Lujinxingia</taxon>
    </lineage>
</organism>
<feature type="transmembrane region" description="Helical" evidence="7">
    <location>
        <begin position="305"/>
        <end position="330"/>
    </location>
</feature>
<dbReference type="Proteomes" id="UP000321412">
    <property type="component" value="Unassembled WGS sequence"/>
</dbReference>
<gene>
    <name evidence="9" type="ORF">FRC98_03030</name>
</gene>
<dbReference type="PANTHER" id="PTHR30465:SF0">
    <property type="entry name" value="OLIGOPEPTIDE TRANSPORT SYSTEM PERMEASE PROTEIN APPB"/>
    <property type="match status" value="1"/>
</dbReference>
<feature type="transmembrane region" description="Helical" evidence="7">
    <location>
        <begin position="269"/>
        <end position="293"/>
    </location>
</feature>
<comment type="subcellular location">
    <subcellularLocation>
        <location evidence="1 7">Cell membrane</location>
        <topology evidence="1 7">Multi-pass membrane protein</topology>
    </subcellularLocation>
</comment>
<dbReference type="Gene3D" id="1.10.3720.10">
    <property type="entry name" value="MetI-like"/>
    <property type="match status" value="1"/>
</dbReference>
<dbReference type="GO" id="GO:0055085">
    <property type="term" value="P:transmembrane transport"/>
    <property type="evidence" value="ECO:0007669"/>
    <property type="project" value="InterPro"/>
</dbReference>
<feature type="transmembrane region" description="Helical" evidence="7">
    <location>
        <begin position="9"/>
        <end position="30"/>
    </location>
</feature>
<accession>A0A5C6XHN7</accession>
<evidence type="ECO:0000256" key="5">
    <source>
        <dbReference type="ARBA" id="ARBA00022989"/>
    </source>
</evidence>
<keyword evidence="2 7" id="KW-0813">Transport</keyword>
<feature type="transmembrane region" description="Helical" evidence="7">
    <location>
        <begin position="360"/>
        <end position="379"/>
    </location>
</feature>
<evidence type="ECO:0000313" key="9">
    <source>
        <dbReference type="EMBL" id="TXD39384.1"/>
    </source>
</evidence>
<dbReference type="SUPFAM" id="SSF161098">
    <property type="entry name" value="MetI-like"/>
    <property type="match status" value="1"/>
</dbReference>
<reference evidence="9 10" key="1">
    <citation type="submission" date="2019-08" db="EMBL/GenBank/DDBJ databases">
        <title>Bradymonadales sp. TMQ4.</title>
        <authorList>
            <person name="Liang Q."/>
        </authorList>
    </citation>
    <scope>NUCLEOTIDE SEQUENCE [LARGE SCALE GENOMIC DNA]</scope>
    <source>
        <strain evidence="9 10">TMQ4</strain>
    </source>
</reference>
<dbReference type="EMBL" id="VOSM01000001">
    <property type="protein sequence ID" value="TXD39384.1"/>
    <property type="molecule type" value="Genomic_DNA"/>
</dbReference>
<dbReference type="PROSITE" id="PS50928">
    <property type="entry name" value="ABC_TM1"/>
    <property type="match status" value="1"/>
</dbReference>
<keyword evidence="6 7" id="KW-0472">Membrane</keyword>
<dbReference type="CDD" id="cd06261">
    <property type="entry name" value="TM_PBP2"/>
    <property type="match status" value="1"/>
</dbReference>
<keyword evidence="10" id="KW-1185">Reference proteome</keyword>